<dbReference type="InterPro" id="IPR003313">
    <property type="entry name" value="AraC-bd"/>
</dbReference>
<dbReference type="InterPro" id="IPR018060">
    <property type="entry name" value="HTH_AraC"/>
</dbReference>
<accession>A0ABP3MWL8</accession>
<dbReference type="InterPro" id="IPR050204">
    <property type="entry name" value="AraC_XylS_family_regulators"/>
</dbReference>
<evidence type="ECO:0000256" key="2">
    <source>
        <dbReference type="ARBA" id="ARBA00023125"/>
    </source>
</evidence>
<dbReference type="Gene3D" id="1.10.10.60">
    <property type="entry name" value="Homeodomain-like"/>
    <property type="match status" value="1"/>
</dbReference>
<dbReference type="Gene3D" id="2.60.120.10">
    <property type="entry name" value="Jelly Rolls"/>
    <property type="match status" value="1"/>
</dbReference>
<proteinExistence type="predicted"/>
<keyword evidence="1" id="KW-0805">Transcription regulation</keyword>
<dbReference type="SUPFAM" id="SSF51215">
    <property type="entry name" value="Regulatory protein AraC"/>
    <property type="match status" value="1"/>
</dbReference>
<dbReference type="SUPFAM" id="SSF46689">
    <property type="entry name" value="Homeodomain-like"/>
    <property type="match status" value="1"/>
</dbReference>
<protein>
    <submittedName>
        <fullName evidence="6">Helix-turn-helix domain-containing protein</fullName>
    </submittedName>
</protein>
<evidence type="ECO:0000256" key="1">
    <source>
        <dbReference type="ARBA" id="ARBA00023015"/>
    </source>
</evidence>
<dbReference type="PANTHER" id="PTHR46796">
    <property type="entry name" value="HTH-TYPE TRANSCRIPTIONAL ACTIVATOR RHAS-RELATED"/>
    <property type="match status" value="1"/>
</dbReference>
<keyword evidence="4" id="KW-0804">Transcription</keyword>
<evidence type="ECO:0000313" key="7">
    <source>
        <dbReference type="Proteomes" id="UP001501706"/>
    </source>
</evidence>
<dbReference type="RefSeq" id="WP_343928438.1">
    <property type="nucleotide sequence ID" value="NZ_BAAAEN010000028.1"/>
</dbReference>
<comment type="caution">
    <text evidence="6">The sequence shown here is derived from an EMBL/GenBank/DDBJ whole genome shotgun (WGS) entry which is preliminary data.</text>
</comment>
<keyword evidence="2" id="KW-0238">DNA-binding</keyword>
<dbReference type="PRINTS" id="PR00032">
    <property type="entry name" value="HTHARAC"/>
</dbReference>
<reference evidence="7" key="1">
    <citation type="journal article" date="2019" name="Int. J. Syst. Evol. Microbiol.">
        <title>The Global Catalogue of Microorganisms (GCM) 10K type strain sequencing project: providing services to taxonomists for standard genome sequencing and annotation.</title>
        <authorList>
            <consortium name="The Broad Institute Genomics Platform"/>
            <consortium name="The Broad Institute Genome Sequencing Center for Infectious Disease"/>
            <person name="Wu L."/>
            <person name="Ma J."/>
        </authorList>
    </citation>
    <scope>NUCLEOTIDE SEQUENCE [LARGE SCALE GENOMIC DNA]</scope>
    <source>
        <strain evidence="7">JCM 14330</strain>
    </source>
</reference>
<organism evidence="6 7">
    <name type="scientific">Pigmentiphaga daeguensis</name>
    <dbReference type="NCBI Taxonomy" id="414049"/>
    <lineage>
        <taxon>Bacteria</taxon>
        <taxon>Pseudomonadati</taxon>
        <taxon>Pseudomonadota</taxon>
        <taxon>Betaproteobacteria</taxon>
        <taxon>Burkholderiales</taxon>
        <taxon>Alcaligenaceae</taxon>
        <taxon>Pigmentiphaga</taxon>
    </lineage>
</organism>
<evidence type="ECO:0000259" key="5">
    <source>
        <dbReference type="PROSITE" id="PS01124"/>
    </source>
</evidence>
<dbReference type="InterPro" id="IPR037923">
    <property type="entry name" value="HTH-like"/>
</dbReference>
<dbReference type="InterPro" id="IPR014710">
    <property type="entry name" value="RmlC-like_jellyroll"/>
</dbReference>
<dbReference type="InterPro" id="IPR009057">
    <property type="entry name" value="Homeodomain-like_sf"/>
</dbReference>
<name>A0ABP3MWL8_9BURK</name>
<dbReference type="Pfam" id="PF12833">
    <property type="entry name" value="HTH_18"/>
    <property type="match status" value="1"/>
</dbReference>
<sequence>MKPPAPIAVAFREVRHFMPDDCLHWEPMDVRGVLHDWTIPAHRHEGLHQFQLIERGGAEAVMNGARHGLAAPAALMIPPGTVHAFHYRPGSAGSQVTVPTALLKAAFSSAPALASLLDVPLIIGPEELAQETGRAASLFDGLGAEFARAEPGRTEVLKAHAILLATWFLRQASSGEPAHARQAVRDTLVQRYRALLELHFRREHALAFFAAALQVTPDHLSRICRAVCGLSALDMLHDRLVREARRQLAATDATVAGIAQDLGFSDAAYFSRFFSRRTGLSPQAYRGSLQQGRAVPPDA</sequence>
<evidence type="ECO:0000256" key="4">
    <source>
        <dbReference type="ARBA" id="ARBA00023163"/>
    </source>
</evidence>
<dbReference type="InterPro" id="IPR020449">
    <property type="entry name" value="Tscrpt_reg_AraC-type_HTH"/>
</dbReference>
<dbReference type="PANTHER" id="PTHR46796:SF6">
    <property type="entry name" value="ARAC SUBFAMILY"/>
    <property type="match status" value="1"/>
</dbReference>
<dbReference type="Pfam" id="PF02311">
    <property type="entry name" value="AraC_binding"/>
    <property type="match status" value="1"/>
</dbReference>
<keyword evidence="3" id="KW-0010">Activator</keyword>
<dbReference type="Proteomes" id="UP001501706">
    <property type="component" value="Unassembled WGS sequence"/>
</dbReference>
<evidence type="ECO:0000256" key="3">
    <source>
        <dbReference type="ARBA" id="ARBA00023159"/>
    </source>
</evidence>
<dbReference type="SMART" id="SM00342">
    <property type="entry name" value="HTH_ARAC"/>
    <property type="match status" value="1"/>
</dbReference>
<dbReference type="PROSITE" id="PS01124">
    <property type="entry name" value="HTH_ARAC_FAMILY_2"/>
    <property type="match status" value="1"/>
</dbReference>
<gene>
    <name evidence="6" type="ORF">GCM10009097_51160</name>
</gene>
<keyword evidence="7" id="KW-1185">Reference proteome</keyword>
<dbReference type="EMBL" id="BAAAEN010000028">
    <property type="protein sequence ID" value="GAA0527320.1"/>
    <property type="molecule type" value="Genomic_DNA"/>
</dbReference>
<feature type="domain" description="HTH araC/xylS-type" evidence="5">
    <location>
        <begin position="190"/>
        <end position="288"/>
    </location>
</feature>
<evidence type="ECO:0000313" key="6">
    <source>
        <dbReference type="EMBL" id="GAA0527320.1"/>
    </source>
</evidence>